<dbReference type="SUPFAM" id="SSF52833">
    <property type="entry name" value="Thioredoxin-like"/>
    <property type="match status" value="1"/>
</dbReference>
<dbReference type="Gene3D" id="3.40.30.10">
    <property type="entry name" value="Glutaredoxin"/>
    <property type="match status" value="1"/>
</dbReference>
<evidence type="ECO:0000256" key="4">
    <source>
        <dbReference type="ARBA" id="ARBA00023157"/>
    </source>
</evidence>
<dbReference type="PANTHER" id="PTHR45694:SF18">
    <property type="entry name" value="GLUTAREDOXIN-1-RELATED"/>
    <property type="match status" value="1"/>
</dbReference>
<dbReference type="NCBIfam" id="TIGR02181">
    <property type="entry name" value="GRX_bact"/>
    <property type="match status" value="1"/>
</dbReference>
<comment type="similarity">
    <text evidence="1 6">Belongs to the glutaredoxin family.</text>
</comment>
<dbReference type="Proteomes" id="UP000760480">
    <property type="component" value="Unassembled WGS sequence"/>
</dbReference>
<dbReference type="PRINTS" id="PR00160">
    <property type="entry name" value="GLUTAREDOXIN"/>
</dbReference>
<evidence type="ECO:0000313" key="8">
    <source>
        <dbReference type="EMBL" id="NMQ17997.1"/>
    </source>
</evidence>
<dbReference type="InterPro" id="IPR011900">
    <property type="entry name" value="GRX_bact"/>
</dbReference>
<feature type="domain" description="Glutaredoxin" evidence="7">
    <location>
        <begin position="11"/>
        <end position="70"/>
    </location>
</feature>
<dbReference type="EMBL" id="SPMZ01000005">
    <property type="protein sequence ID" value="NMQ17997.1"/>
    <property type="molecule type" value="Genomic_DNA"/>
</dbReference>
<proteinExistence type="inferred from homology"/>
<evidence type="ECO:0000256" key="1">
    <source>
        <dbReference type="ARBA" id="ARBA00007787"/>
    </source>
</evidence>
<dbReference type="InterPro" id="IPR011767">
    <property type="entry name" value="GLR_AS"/>
</dbReference>
<organism evidence="8 9">
    <name type="scientific">Candidatus Competibacter phosphatis</name>
    <dbReference type="NCBI Taxonomy" id="221280"/>
    <lineage>
        <taxon>Bacteria</taxon>
        <taxon>Pseudomonadati</taxon>
        <taxon>Pseudomonadota</taxon>
        <taxon>Gammaproteobacteria</taxon>
        <taxon>Candidatus Competibacteraceae</taxon>
        <taxon>Candidatus Competibacter</taxon>
    </lineage>
</organism>
<dbReference type="Pfam" id="PF00462">
    <property type="entry name" value="Glutaredoxin"/>
    <property type="match status" value="1"/>
</dbReference>
<evidence type="ECO:0000256" key="3">
    <source>
        <dbReference type="ARBA" id="ARBA00022982"/>
    </source>
</evidence>
<dbReference type="InterPro" id="IPR002109">
    <property type="entry name" value="Glutaredoxin"/>
</dbReference>
<dbReference type="RefSeq" id="WP_169247253.1">
    <property type="nucleotide sequence ID" value="NZ_SPMZ01000005.1"/>
</dbReference>
<keyword evidence="3 6" id="KW-0249">Electron transport</keyword>
<evidence type="ECO:0000259" key="7">
    <source>
        <dbReference type="Pfam" id="PF00462"/>
    </source>
</evidence>
<comment type="caution">
    <text evidence="8">The sequence shown here is derived from an EMBL/GenBank/DDBJ whole genome shotgun (WGS) entry which is preliminary data.</text>
</comment>
<comment type="function">
    <text evidence="6">Has a glutathione-disulfide oxidoreductase activity in the presence of NADPH and glutathione reductase. Reduces low molecular weight disulfides and proteins.</text>
</comment>
<evidence type="ECO:0000256" key="2">
    <source>
        <dbReference type="ARBA" id="ARBA00022448"/>
    </source>
</evidence>
<evidence type="ECO:0000256" key="5">
    <source>
        <dbReference type="ARBA" id="ARBA00023284"/>
    </source>
</evidence>
<sequence length="91" mass="10451">MLAPDSATPNIVMYTSEYCPYCRRARALLDSKGVVYTLLDVNRNLRLWEEITKRTGRHTVPQIFIGDRHVGGCDDLFELERRGELTPLLRG</sequence>
<keyword evidence="4" id="KW-1015">Disulfide bond</keyword>
<gene>
    <name evidence="8" type="primary">grxC</name>
    <name evidence="8" type="ORF">E4P82_01560</name>
</gene>
<accession>A0ABX1TF93</accession>
<dbReference type="InterPro" id="IPR014025">
    <property type="entry name" value="Glutaredoxin_subgr"/>
</dbReference>
<dbReference type="CDD" id="cd03418">
    <property type="entry name" value="GRX_GRXb_1_3_like"/>
    <property type="match status" value="1"/>
</dbReference>
<reference evidence="8 9" key="1">
    <citation type="submission" date="2019-03" db="EMBL/GenBank/DDBJ databases">
        <title>Metabolic reconstructions from genomes of highly enriched 'Candidatus Accumulibacter' and 'Candidatus Competibacter' bioreactor populations.</title>
        <authorList>
            <person name="Annavajhala M.K."/>
            <person name="Welles L."/>
            <person name="Abbas B."/>
            <person name="Sorokin D."/>
            <person name="Park H."/>
            <person name="Van Loosdrecht M."/>
            <person name="Chandran K."/>
        </authorList>
    </citation>
    <scope>NUCLEOTIDE SEQUENCE [LARGE SCALE GENOMIC DNA]</scope>
    <source>
        <strain evidence="8 9">SBR_G</strain>
    </source>
</reference>
<dbReference type="PANTHER" id="PTHR45694">
    <property type="entry name" value="GLUTAREDOXIN 2"/>
    <property type="match status" value="1"/>
</dbReference>
<name>A0ABX1TF93_9GAMM</name>
<keyword evidence="9" id="KW-1185">Reference proteome</keyword>
<evidence type="ECO:0000256" key="6">
    <source>
        <dbReference type="RuleBase" id="RU364065"/>
    </source>
</evidence>
<keyword evidence="6" id="KW-0963">Cytoplasm</keyword>
<dbReference type="InterPro" id="IPR036249">
    <property type="entry name" value="Thioredoxin-like_sf"/>
</dbReference>
<protein>
    <recommendedName>
        <fullName evidence="6">Glutaredoxin</fullName>
    </recommendedName>
</protein>
<dbReference type="PROSITE" id="PS00195">
    <property type="entry name" value="GLUTAREDOXIN_1"/>
    <property type="match status" value="1"/>
</dbReference>
<dbReference type="PROSITE" id="PS51354">
    <property type="entry name" value="GLUTAREDOXIN_2"/>
    <property type="match status" value="1"/>
</dbReference>
<keyword evidence="2 6" id="KW-0813">Transport</keyword>
<evidence type="ECO:0000313" key="9">
    <source>
        <dbReference type="Proteomes" id="UP000760480"/>
    </source>
</evidence>
<keyword evidence="5 6" id="KW-0676">Redox-active center</keyword>